<feature type="region of interest" description="Disordered" evidence="1">
    <location>
        <begin position="1"/>
        <end position="35"/>
    </location>
</feature>
<protein>
    <submittedName>
        <fullName evidence="2">Uncharacterized protein</fullName>
    </submittedName>
</protein>
<organism evidence="2 3">
    <name type="scientific">Gonapodya prolifera (strain JEL478)</name>
    <name type="common">Monoblepharis prolifera</name>
    <dbReference type="NCBI Taxonomy" id="1344416"/>
    <lineage>
        <taxon>Eukaryota</taxon>
        <taxon>Fungi</taxon>
        <taxon>Fungi incertae sedis</taxon>
        <taxon>Chytridiomycota</taxon>
        <taxon>Chytridiomycota incertae sedis</taxon>
        <taxon>Monoblepharidomycetes</taxon>
        <taxon>Monoblepharidales</taxon>
        <taxon>Gonapodyaceae</taxon>
        <taxon>Gonapodya</taxon>
    </lineage>
</organism>
<reference evidence="2 3" key="1">
    <citation type="journal article" date="2015" name="Genome Biol. Evol.">
        <title>Phylogenomic analyses indicate that early fungi evolved digesting cell walls of algal ancestors of land plants.</title>
        <authorList>
            <person name="Chang Y."/>
            <person name="Wang S."/>
            <person name="Sekimoto S."/>
            <person name="Aerts A.L."/>
            <person name="Choi C."/>
            <person name="Clum A."/>
            <person name="LaButti K.M."/>
            <person name="Lindquist E.A."/>
            <person name="Yee Ngan C."/>
            <person name="Ohm R.A."/>
            <person name="Salamov A.A."/>
            <person name="Grigoriev I.V."/>
            <person name="Spatafora J.W."/>
            <person name="Berbee M.L."/>
        </authorList>
    </citation>
    <scope>NUCLEOTIDE SEQUENCE [LARGE SCALE GENOMIC DNA]</scope>
    <source>
        <strain evidence="2 3">JEL478</strain>
    </source>
</reference>
<feature type="compositionally biased region" description="Basic and acidic residues" evidence="1">
    <location>
        <begin position="220"/>
        <end position="229"/>
    </location>
</feature>
<name>A0A139APK7_GONPJ</name>
<dbReference type="AlphaFoldDB" id="A0A139APK7"/>
<evidence type="ECO:0000256" key="1">
    <source>
        <dbReference type="SAM" id="MobiDB-lite"/>
    </source>
</evidence>
<dbReference type="Proteomes" id="UP000070544">
    <property type="component" value="Unassembled WGS sequence"/>
</dbReference>
<feature type="region of interest" description="Disordered" evidence="1">
    <location>
        <begin position="150"/>
        <end position="183"/>
    </location>
</feature>
<feature type="compositionally biased region" description="Basic and acidic residues" evidence="1">
    <location>
        <begin position="244"/>
        <end position="266"/>
    </location>
</feature>
<feature type="compositionally biased region" description="Polar residues" evidence="1">
    <location>
        <begin position="1"/>
        <end position="11"/>
    </location>
</feature>
<feature type="compositionally biased region" description="Acidic residues" evidence="1">
    <location>
        <begin position="318"/>
        <end position="334"/>
    </location>
</feature>
<keyword evidence="3" id="KW-1185">Reference proteome</keyword>
<feature type="compositionally biased region" description="Low complexity" evidence="1">
    <location>
        <begin position="287"/>
        <end position="303"/>
    </location>
</feature>
<feature type="compositionally biased region" description="Basic and acidic residues" evidence="1">
    <location>
        <begin position="304"/>
        <end position="316"/>
    </location>
</feature>
<dbReference type="EMBL" id="KQ965741">
    <property type="protein sequence ID" value="KXS18680.1"/>
    <property type="molecule type" value="Genomic_DNA"/>
</dbReference>
<feature type="compositionally biased region" description="Low complexity" evidence="1">
    <location>
        <begin position="196"/>
        <end position="205"/>
    </location>
</feature>
<proteinExistence type="predicted"/>
<evidence type="ECO:0000313" key="2">
    <source>
        <dbReference type="EMBL" id="KXS18680.1"/>
    </source>
</evidence>
<evidence type="ECO:0000313" key="3">
    <source>
        <dbReference type="Proteomes" id="UP000070544"/>
    </source>
</evidence>
<gene>
    <name evidence="2" type="ORF">M427DRAFT_132616</name>
</gene>
<feature type="compositionally biased region" description="Basic and acidic residues" evidence="1">
    <location>
        <begin position="275"/>
        <end position="286"/>
    </location>
</feature>
<feature type="region of interest" description="Disordered" evidence="1">
    <location>
        <begin position="196"/>
        <end position="334"/>
    </location>
</feature>
<accession>A0A139APK7</accession>
<sequence>MSAQIAPTQASFHPRVSARAHAPHPQPGSAITPSPATIAKRAQRKLKRQEIGALGAALRRRRQDEHAAVAVRGRAGAVRAGILREIAHAQAADAEEGVRWRPVMGGRVCGEGDGGSRRGVCGTNPGLKSAPSVDRAGEAVGLRHGGRVKVQVPAEVGPLSPRGGRRGHSGSPRPTTIASASVDAVRDMDRVIKRSASSLDSASALPGDTSTSNNVGGVADGDRDEHGGMEYHYAGSVEQEQEQEQERDVLGEAGESDAHQTEHDVFQDEVGSDGVEQHEHEHERHQVQYQDQDQAQDQQQRQGQGHENERRGKQLLDEWAEEGSEDDEVDVQWG</sequence>